<evidence type="ECO:0000256" key="8">
    <source>
        <dbReference type="ARBA" id="ARBA00022723"/>
    </source>
</evidence>
<evidence type="ECO:0000256" key="10">
    <source>
        <dbReference type="ARBA" id="ARBA00022777"/>
    </source>
</evidence>
<feature type="domain" description="Pyruvate phosphate dikinase AMP/ATP-binding" evidence="17">
    <location>
        <begin position="27"/>
        <end position="357"/>
    </location>
</feature>
<dbReference type="PIRSF" id="PIRSF000854">
    <property type="entry name" value="PEP_synthase"/>
    <property type="match status" value="1"/>
</dbReference>
<dbReference type="InterPro" id="IPR006319">
    <property type="entry name" value="PEP_synth"/>
</dbReference>
<evidence type="ECO:0000256" key="7">
    <source>
        <dbReference type="ARBA" id="ARBA00022679"/>
    </source>
</evidence>
<evidence type="ECO:0000256" key="1">
    <source>
        <dbReference type="ARBA" id="ARBA00001946"/>
    </source>
</evidence>
<dbReference type="Pfam" id="PF00391">
    <property type="entry name" value="PEP-utilizers"/>
    <property type="match status" value="1"/>
</dbReference>
<comment type="similarity">
    <text evidence="4 15">Belongs to the PEP-utilizing enzyme family.</text>
</comment>
<evidence type="ECO:0000256" key="6">
    <source>
        <dbReference type="ARBA" id="ARBA00021623"/>
    </source>
</evidence>
<dbReference type="SUPFAM" id="SSF56059">
    <property type="entry name" value="Glutathione synthetase ATP-binding domain-like"/>
    <property type="match status" value="1"/>
</dbReference>
<evidence type="ECO:0000313" key="20">
    <source>
        <dbReference type="Proteomes" id="UP000501466"/>
    </source>
</evidence>
<evidence type="ECO:0000256" key="12">
    <source>
        <dbReference type="ARBA" id="ARBA00022842"/>
    </source>
</evidence>
<dbReference type="Gene3D" id="3.20.20.60">
    <property type="entry name" value="Phosphoenolpyruvate-binding domains"/>
    <property type="match status" value="1"/>
</dbReference>
<organism evidence="19 20">
    <name type="scientific">Thiosulfativibrio zosterae</name>
    <dbReference type="NCBI Taxonomy" id="2675053"/>
    <lineage>
        <taxon>Bacteria</taxon>
        <taxon>Pseudomonadati</taxon>
        <taxon>Pseudomonadota</taxon>
        <taxon>Gammaproteobacteria</taxon>
        <taxon>Thiotrichales</taxon>
        <taxon>Piscirickettsiaceae</taxon>
        <taxon>Thiosulfativibrio</taxon>
    </lineage>
</organism>
<dbReference type="GO" id="GO:0006094">
    <property type="term" value="P:gluconeogenesis"/>
    <property type="evidence" value="ECO:0007669"/>
    <property type="project" value="UniProtKB-UniPathway"/>
</dbReference>
<comment type="pathway">
    <text evidence="3 15">Carbohydrate biosynthesis; gluconeogenesis.</text>
</comment>
<dbReference type="InterPro" id="IPR013815">
    <property type="entry name" value="ATP_grasp_subdomain_1"/>
</dbReference>
<dbReference type="PROSITE" id="PS00742">
    <property type="entry name" value="PEP_ENZYMES_2"/>
    <property type="match status" value="1"/>
</dbReference>
<evidence type="ECO:0000256" key="5">
    <source>
        <dbReference type="ARBA" id="ARBA00011996"/>
    </source>
</evidence>
<dbReference type="KEGG" id="tzo:THMIRHAT_11140"/>
<dbReference type="UniPathway" id="UPA00138"/>
<dbReference type="Pfam" id="PF01326">
    <property type="entry name" value="PPDK_N"/>
    <property type="match status" value="1"/>
</dbReference>
<dbReference type="SUPFAM" id="SSF51621">
    <property type="entry name" value="Phosphoenolpyruvate/pyruvate domain"/>
    <property type="match status" value="1"/>
</dbReference>
<evidence type="ECO:0000256" key="4">
    <source>
        <dbReference type="ARBA" id="ARBA00007837"/>
    </source>
</evidence>
<accession>A0A6F8PMS3</accession>
<protein>
    <recommendedName>
        <fullName evidence="6 15">Phosphoenolpyruvate synthase</fullName>
        <shortName evidence="15">PEP synthase</shortName>
        <ecNumber evidence="5 15">2.7.9.2</ecNumber>
    </recommendedName>
    <alternativeName>
        <fullName evidence="13 15">Pyruvate, water dikinase</fullName>
    </alternativeName>
</protein>
<keyword evidence="9 15" id="KW-0547">Nucleotide-binding</keyword>
<evidence type="ECO:0000256" key="15">
    <source>
        <dbReference type="PIRNR" id="PIRNR000854"/>
    </source>
</evidence>
<dbReference type="NCBIfam" id="TIGR01418">
    <property type="entry name" value="PEP_synth"/>
    <property type="match status" value="1"/>
</dbReference>
<keyword evidence="10 15" id="KW-0418">Kinase</keyword>
<dbReference type="PANTHER" id="PTHR43030:SF1">
    <property type="entry name" value="PHOSPHOENOLPYRUVATE SYNTHASE"/>
    <property type="match status" value="1"/>
</dbReference>
<dbReference type="GO" id="GO:0005524">
    <property type="term" value="F:ATP binding"/>
    <property type="evidence" value="ECO:0007669"/>
    <property type="project" value="UniProtKB-KW"/>
</dbReference>
<keyword evidence="20" id="KW-1185">Reference proteome</keyword>
<dbReference type="InterPro" id="IPR040442">
    <property type="entry name" value="Pyrv_kinase-like_dom_sf"/>
</dbReference>
<dbReference type="GO" id="GO:0008986">
    <property type="term" value="F:pyruvate, water dikinase activity"/>
    <property type="evidence" value="ECO:0007669"/>
    <property type="project" value="UniProtKB-EC"/>
</dbReference>
<evidence type="ECO:0000256" key="11">
    <source>
        <dbReference type="ARBA" id="ARBA00022840"/>
    </source>
</evidence>
<dbReference type="InterPro" id="IPR002192">
    <property type="entry name" value="PPDK_AMP/ATP-bd"/>
</dbReference>
<dbReference type="InterPro" id="IPR018274">
    <property type="entry name" value="PEP_util_AS"/>
</dbReference>
<gene>
    <name evidence="19" type="primary">ppsA</name>
    <name evidence="19" type="ORF">THMIRHAT_11140</name>
</gene>
<dbReference type="InterPro" id="IPR023151">
    <property type="entry name" value="PEP_util_CS"/>
</dbReference>
<keyword evidence="19" id="KW-0670">Pyruvate</keyword>
<dbReference type="PANTHER" id="PTHR43030">
    <property type="entry name" value="PHOSPHOENOLPYRUVATE SYNTHASE"/>
    <property type="match status" value="1"/>
</dbReference>
<evidence type="ECO:0000256" key="3">
    <source>
        <dbReference type="ARBA" id="ARBA00004742"/>
    </source>
</evidence>
<feature type="domain" description="PEP-utilising enzyme C-terminal" evidence="18">
    <location>
        <begin position="498"/>
        <end position="806"/>
    </location>
</feature>
<dbReference type="FunFam" id="3.30.1490.20:FF:000010">
    <property type="entry name" value="Phosphoenolpyruvate synthase"/>
    <property type="match status" value="1"/>
</dbReference>
<keyword evidence="12 15" id="KW-0460">Magnesium</keyword>
<dbReference type="Gene3D" id="3.30.1490.20">
    <property type="entry name" value="ATP-grasp fold, A domain"/>
    <property type="match status" value="1"/>
</dbReference>
<evidence type="ECO:0000313" key="19">
    <source>
        <dbReference type="EMBL" id="BBP43368.1"/>
    </source>
</evidence>
<feature type="domain" description="PEP-utilising enzyme mobile" evidence="16">
    <location>
        <begin position="403"/>
        <end position="472"/>
    </location>
</feature>
<dbReference type="EMBL" id="AP021888">
    <property type="protein sequence ID" value="BBP43368.1"/>
    <property type="molecule type" value="Genomic_DNA"/>
</dbReference>
<dbReference type="AlphaFoldDB" id="A0A6F8PMS3"/>
<dbReference type="RefSeq" id="WP_173291180.1">
    <property type="nucleotide sequence ID" value="NZ_AP021888.1"/>
</dbReference>
<evidence type="ECO:0000259" key="18">
    <source>
        <dbReference type="Pfam" id="PF02896"/>
    </source>
</evidence>
<dbReference type="PROSITE" id="PS00370">
    <property type="entry name" value="PEP_ENZYMES_PHOS_SITE"/>
    <property type="match status" value="1"/>
</dbReference>
<dbReference type="InterPro" id="IPR000121">
    <property type="entry name" value="PEP_util_C"/>
</dbReference>
<dbReference type="SUPFAM" id="SSF52009">
    <property type="entry name" value="Phosphohistidine domain"/>
    <property type="match status" value="1"/>
</dbReference>
<keyword evidence="8 15" id="KW-0479">Metal-binding</keyword>
<dbReference type="Proteomes" id="UP000501466">
    <property type="component" value="Chromosome"/>
</dbReference>
<dbReference type="EC" id="2.7.9.2" evidence="5 15"/>
<reference evidence="20" key="1">
    <citation type="submission" date="2019-11" db="EMBL/GenBank/DDBJ databases">
        <title>Isolation and characterization of two novel species in the genus Thiomicrorhabdus.</title>
        <authorList>
            <person name="Mochizuki J."/>
            <person name="Kojima H."/>
            <person name="Fukui M."/>
        </authorList>
    </citation>
    <scope>NUCLEOTIDE SEQUENCE [LARGE SCALE GENOMIC DNA]</scope>
    <source>
        <strain evidence="20">AkT22</strain>
    </source>
</reference>
<comment type="cofactor">
    <cofactor evidence="1 15">
        <name>Mg(2+)</name>
        <dbReference type="ChEBI" id="CHEBI:18420"/>
    </cofactor>
</comment>
<name>A0A6F8PMS3_9GAMM</name>
<dbReference type="FunFam" id="3.30.470.20:FF:000017">
    <property type="entry name" value="Phosphoenolpyruvate synthase"/>
    <property type="match status" value="1"/>
</dbReference>
<dbReference type="Gene3D" id="3.50.30.10">
    <property type="entry name" value="Phosphohistidine domain"/>
    <property type="match status" value="1"/>
</dbReference>
<dbReference type="InterPro" id="IPR008279">
    <property type="entry name" value="PEP-util_enz_mobile_dom"/>
</dbReference>
<evidence type="ECO:0000256" key="9">
    <source>
        <dbReference type="ARBA" id="ARBA00022741"/>
    </source>
</evidence>
<comment type="catalytic activity">
    <reaction evidence="14 15">
        <text>pyruvate + ATP + H2O = phosphoenolpyruvate + AMP + phosphate + 2 H(+)</text>
        <dbReference type="Rhea" id="RHEA:11364"/>
        <dbReference type="ChEBI" id="CHEBI:15361"/>
        <dbReference type="ChEBI" id="CHEBI:15377"/>
        <dbReference type="ChEBI" id="CHEBI:15378"/>
        <dbReference type="ChEBI" id="CHEBI:30616"/>
        <dbReference type="ChEBI" id="CHEBI:43474"/>
        <dbReference type="ChEBI" id="CHEBI:58702"/>
        <dbReference type="ChEBI" id="CHEBI:456215"/>
        <dbReference type="EC" id="2.7.9.2"/>
    </reaction>
</comment>
<dbReference type="Gene3D" id="3.30.470.20">
    <property type="entry name" value="ATP-grasp fold, B domain"/>
    <property type="match status" value="1"/>
</dbReference>
<dbReference type="FunFam" id="3.50.30.10:FF:000002">
    <property type="entry name" value="Phosphoenolpyruvate synthase"/>
    <property type="match status" value="1"/>
</dbReference>
<evidence type="ECO:0000256" key="2">
    <source>
        <dbReference type="ARBA" id="ARBA00002988"/>
    </source>
</evidence>
<dbReference type="InterPro" id="IPR036637">
    <property type="entry name" value="Phosphohistidine_dom_sf"/>
</dbReference>
<evidence type="ECO:0000259" key="16">
    <source>
        <dbReference type="Pfam" id="PF00391"/>
    </source>
</evidence>
<sequence length="815" mass="89836">MNEQSTKTQPSFQYVRFFNQIGINDVPLVGGKNASLGEMYQALTPQGVRVPNGFAITAEAYRALLTENNLWQDLHAILDPLEEDNPQDLALRGNQARTLIFNAPFPEKLTQEILQAHQQLCDEFNGELSLAIRSSATAEDLPTASFAGQQDTYLNVTGEAALLNACKRCFASLFTDRAIHYRIDQGFDHFSIGLSIAVQKMVRSDLAASGVMFSIDTETGFQEAVFITGAYGLGENVVQGAVDPDEFYVHKPTFKLGYRGILKRHLGAKKIKMVYAADTTKSPVRNIPTSSKEQQQFCISDADVLVLADYAIRIEDYYSELAGHRKPMDMEWAKDGLDGHLYIVQARPETVTSQTQINQLISYEIEVPEGSKVLTTGRAVGQKVAQGQVQVISDVTYIHQFVPGNILVSDITTPDWEPIMKLASALITNRGGRTCHAAIIARELGIPAIVGCGDATESLQDNPFVTVSCSEGEIGQVYSGHIPFRIIETNLTDLGTPNTEIQINLANPDMAFRTSFLPNQGVGLARMEFIINQAIQVHPLALLHPEQVLDETEQANIRQRILGFKSGGDYFIQHLSEGIATLSAAFYPKPVILRLSDFKSNEYASLIGGKSFEPEEENPMIGFRGASRYSSALFEPAFALECQAIKNVREQFGLTNMHIMIPFVRRVAEAKQTIGTLSKYGLRRGENGLKVYMMCEIPNNVLEIDNFAPYFDGISIGTNDLTQLVLGVDRDSDLVAYDYDERDAGVLKMIQWAIEGAKRNGLHSGVCGQAPSDYPEIAQKLVEMGVNSISLNPDSVIKTTQLVLNLEAKLAKQEP</sequence>
<evidence type="ECO:0000256" key="13">
    <source>
        <dbReference type="ARBA" id="ARBA00033470"/>
    </source>
</evidence>
<dbReference type="Pfam" id="PF02896">
    <property type="entry name" value="PEP-utilizers_C"/>
    <property type="match status" value="1"/>
</dbReference>
<keyword evidence="11 15" id="KW-0067">ATP-binding</keyword>
<dbReference type="InterPro" id="IPR015813">
    <property type="entry name" value="Pyrv/PenolPyrv_kinase-like_dom"/>
</dbReference>
<dbReference type="GO" id="GO:0046872">
    <property type="term" value="F:metal ion binding"/>
    <property type="evidence" value="ECO:0007669"/>
    <property type="project" value="UniProtKB-KW"/>
</dbReference>
<evidence type="ECO:0000259" key="17">
    <source>
        <dbReference type="Pfam" id="PF01326"/>
    </source>
</evidence>
<proteinExistence type="inferred from homology"/>
<evidence type="ECO:0000256" key="14">
    <source>
        <dbReference type="ARBA" id="ARBA00047700"/>
    </source>
</evidence>
<dbReference type="NCBIfam" id="NF005057">
    <property type="entry name" value="PRK06464.1"/>
    <property type="match status" value="1"/>
</dbReference>
<comment type="function">
    <text evidence="2 15">Catalyzes the phosphorylation of pyruvate to phosphoenolpyruvate.</text>
</comment>
<keyword evidence="7 15" id="KW-0808">Transferase</keyword>